<evidence type="ECO:0000313" key="2">
    <source>
        <dbReference type="EMBL" id="MPM10559.1"/>
    </source>
</evidence>
<dbReference type="GO" id="GO:0016788">
    <property type="term" value="F:hydrolase activity, acting on ester bonds"/>
    <property type="evidence" value="ECO:0007669"/>
    <property type="project" value="UniProtKB-ARBA"/>
</dbReference>
<evidence type="ECO:0000256" key="1">
    <source>
        <dbReference type="ARBA" id="ARBA00022801"/>
    </source>
</evidence>
<keyword evidence="1" id="KW-0378">Hydrolase</keyword>
<dbReference type="AlphaFoldDB" id="A0A644X3A4"/>
<dbReference type="PANTHER" id="PTHR22946">
    <property type="entry name" value="DIENELACTONE HYDROLASE DOMAIN-CONTAINING PROTEIN-RELATED"/>
    <property type="match status" value="1"/>
</dbReference>
<accession>A0A644X3A4</accession>
<dbReference type="InterPro" id="IPR050261">
    <property type="entry name" value="FrsA_esterase"/>
</dbReference>
<dbReference type="PANTHER" id="PTHR22946:SF9">
    <property type="entry name" value="POLYKETIDE TRANSFERASE AF380"/>
    <property type="match status" value="1"/>
</dbReference>
<comment type="caution">
    <text evidence="2">The sequence shown here is derived from an EMBL/GenBank/DDBJ whole genome shotgun (WGS) entry which is preliminary data.</text>
</comment>
<dbReference type="SUPFAM" id="SSF52047">
    <property type="entry name" value="RNI-like"/>
    <property type="match status" value="1"/>
</dbReference>
<protein>
    <recommendedName>
        <fullName evidence="3">Dienelactone hydrolase domain-containing protein</fullName>
    </recommendedName>
</protein>
<dbReference type="Gene3D" id="3.80.10.10">
    <property type="entry name" value="Ribonuclease Inhibitor"/>
    <property type="match status" value="1"/>
</dbReference>
<reference evidence="2" key="1">
    <citation type="submission" date="2019-08" db="EMBL/GenBank/DDBJ databases">
        <authorList>
            <person name="Kucharzyk K."/>
            <person name="Murdoch R.W."/>
            <person name="Higgins S."/>
            <person name="Loffler F."/>
        </authorList>
    </citation>
    <scope>NUCLEOTIDE SEQUENCE</scope>
</reference>
<dbReference type="EMBL" id="VSSQ01001709">
    <property type="protein sequence ID" value="MPM10559.1"/>
    <property type="molecule type" value="Genomic_DNA"/>
</dbReference>
<dbReference type="InterPro" id="IPR029058">
    <property type="entry name" value="AB_hydrolase_fold"/>
</dbReference>
<sequence length="581" mass="65506">MKNKIIYLFFLLLISSVIHAQDTEPYISIRSNKKIGETLSLSMKASNATNEQLIWIDLNGNGQKDDGEQVTSFGVSTPYVKNADEIRIYGPVWTFSVAYQQLTHLELSPNHPNLNQMWCSYNSIGEIDLSDNLNLSYLSCQSNDLKRLVFNPGSKIKTISCRENELGSDAVTELINSLPTKNQGDGAEIIAVDIAAKSERNIVNREHVNLANAKNWALINYNKGVPEPYNPTDITKEVLREGLYTYFGWGKTYPQNNITDQEVTILSKTQTEAYEYWHIKYLVDVVGDVKEYSYGYLLLPANRGSKPLPLVLALHPTGAGLGKDRVMGIYESEAVDVAEEKKRIASQYAHELGLKGDFIVFAPDRAGYGERRLLDESIDYSEQMTEYQNYLRTFRPGWRLTSGKNVWDIQRALDFLLEYDFVDRGKVGAIGYSLGAADALMSIACDDRIKTAVVNSGSNLHYREDLWNQDQTLRSFLSNASSQNLGEIVNLMVMLTAGKSMVYLWSTADPYDAGGPHFLEGFRNIYNVINLKWRQYGVTDLSLYMHSQGHDFPAEARAHAYQWLKDKLYGSGLVDPSTVED</sequence>
<dbReference type="InterPro" id="IPR032675">
    <property type="entry name" value="LRR_dom_sf"/>
</dbReference>
<name>A0A644X3A4_9ZZZZ</name>
<evidence type="ECO:0008006" key="3">
    <source>
        <dbReference type="Google" id="ProtNLM"/>
    </source>
</evidence>
<dbReference type="Gene3D" id="3.40.50.1820">
    <property type="entry name" value="alpha/beta hydrolase"/>
    <property type="match status" value="1"/>
</dbReference>
<proteinExistence type="predicted"/>
<gene>
    <name evidence="2" type="ORF">SDC9_56891</name>
</gene>
<dbReference type="SUPFAM" id="SSF53474">
    <property type="entry name" value="alpha/beta-Hydrolases"/>
    <property type="match status" value="1"/>
</dbReference>
<organism evidence="2">
    <name type="scientific">bioreactor metagenome</name>
    <dbReference type="NCBI Taxonomy" id="1076179"/>
    <lineage>
        <taxon>unclassified sequences</taxon>
        <taxon>metagenomes</taxon>
        <taxon>ecological metagenomes</taxon>
    </lineage>
</organism>